<keyword evidence="1 7" id="KW-0479">Metal-binding</keyword>
<dbReference type="GO" id="GO:0008270">
    <property type="term" value="F:zinc ion binding"/>
    <property type="evidence" value="ECO:0007669"/>
    <property type="project" value="UniProtKB-KW"/>
</dbReference>
<evidence type="ECO:0000256" key="2">
    <source>
        <dbReference type="ARBA" id="ARBA00022771"/>
    </source>
</evidence>
<dbReference type="PANTHER" id="PTHR24009:SF0">
    <property type="entry name" value="ZINC FINGER CCCH DOMAIN-CONTAINING PROTEIN 18"/>
    <property type="match status" value="1"/>
</dbReference>
<dbReference type="AlphaFoldDB" id="A0A024UKS8"/>
<evidence type="ECO:0000256" key="3">
    <source>
        <dbReference type="ARBA" id="ARBA00022833"/>
    </source>
</evidence>
<dbReference type="SMART" id="SM00356">
    <property type="entry name" value="ZnF_C3H1"/>
    <property type="match status" value="2"/>
</dbReference>
<dbReference type="GO" id="GO:0003723">
    <property type="term" value="F:RNA binding"/>
    <property type="evidence" value="ECO:0007669"/>
    <property type="project" value="UniProtKB-KW"/>
</dbReference>
<reference evidence="12" key="1">
    <citation type="submission" date="2013-12" db="EMBL/GenBank/DDBJ databases">
        <title>The Genome Sequence of Aphanomyces invadans NJM9701.</title>
        <authorList>
            <consortium name="The Broad Institute Genomics Platform"/>
            <person name="Russ C."/>
            <person name="Tyler B."/>
            <person name="van West P."/>
            <person name="Dieguez-Uribeondo J."/>
            <person name="Young S.K."/>
            <person name="Zeng Q."/>
            <person name="Gargeya S."/>
            <person name="Fitzgerald M."/>
            <person name="Abouelleil A."/>
            <person name="Alvarado L."/>
            <person name="Chapman S.B."/>
            <person name="Gainer-Dewar J."/>
            <person name="Goldberg J."/>
            <person name="Griggs A."/>
            <person name="Gujja S."/>
            <person name="Hansen M."/>
            <person name="Howarth C."/>
            <person name="Imamovic A."/>
            <person name="Ireland A."/>
            <person name="Larimer J."/>
            <person name="McCowan C."/>
            <person name="Murphy C."/>
            <person name="Pearson M."/>
            <person name="Poon T.W."/>
            <person name="Priest M."/>
            <person name="Roberts A."/>
            <person name="Saif S."/>
            <person name="Shea T."/>
            <person name="Sykes S."/>
            <person name="Wortman J."/>
            <person name="Nusbaum C."/>
            <person name="Birren B."/>
        </authorList>
    </citation>
    <scope>NUCLEOTIDE SEQUENCE [LARGE SCALE GENOMIC DNA]</scope>
    <source>
        <strain evidence="12">NJM9701</strain>
    </source>
</reference>
<dbReference type="Gene3D" id="1.10.10.60">
    <property type="entry name" value="Homeodomain-like"/>
    <property type="match status" value="1"/>
</dbReference>
<feature type="region of interest" description="Disordered" evidence="8">
    <location>
        <begin position="864"/>
        <end position="916"/>
    </location>
</feature>
<feature type="compositionally biased region" description="Low complexity" evidence="8">
    <location>
        <begin position="228"/>
        <end position="247"/>
    </location>
</feature>
<evidence type="ECO:0000256" key="8">
    <source>
        <dbReference type="SAM" id="MobiDB-lite"/>
    </source>
</evidence>
<feature type="domain" description="Myb-like" evidence="9">
    <location>
        <begin position="457"/>
        <end position="515"/>
    </location>
</feature>
<dbReference type="Pfam" id="PF00642">
    <property type="entry name" value="zf-CCCH"/>
    <property type="match status" value="1"/>
</dbReference>
<feature type="compositionally biased region" description="Polar residues" evidence="8">
    <location>
        <begin position="345"/>
        <end position="356"/>
    </location>
</feature>
<feature type="compositionally biased region" description="Basic and acidic residues" evidence="8">
    <location>
        <begin position="867"/>
        <end position="876"/>
    </location>
</feature>
<dbReference type="PROSITE" id="PS51266">
    <property type="entry name" value="ZF_CHY"/>
    <property type="match status" value="1"/>
</dbReference>
<dbReference type="EMBL" id="KI913955">
    <property type="protein sequence ID" value="ETW06432.1"/>
    <property type="molecule type" value="Genomic_DNA"/>
</dbReference>
<feature type="compositionally biased region" description="Polar residues" evidence="8">
    <location>
        <begin position="571"/>
        <end position="582"/>
    </location>
</feature>
<proteinExistence type="predicted"/>
<accession>A0A024UKS8</accession>
<evidence type="ECO:0000259" key="10">
    <source>
        <dbReference type="PROSITE" id="PS50103"/>
    </source>
</evidence>
<dbReference type="InterPro" id="IPR009057">
    <property type="entry name" value="Homeodomain-like_sf"/>
</dbReference>
<dbReference type="SMART" id="SM00717">
    <property type="entry name" value="SANT"/>
    <property type="match status" value="1"/>
</dbReference>
<dbReference type="eggNOG" id="KOG1940">
    <property type="taxonomic scope" value="Eukaryota"/>
</dbReference>
<dbReference type="SUPFAM" id="SSF90229">
    <property type="entry name" value="CCCH zinc finger"/>
    <property type="match status" value="2"/>
</dbReference>
<protein>
    <recommendedName>
        <fullName evidence="13">CHY-type domain-containing protein</fullName>
    </recommendedName>
</protein>
<dbReference type="InterPro" id="IPR037274">
    <property type="entry name" value="Znf_CHY_sf"/>
</dbReference>
<dbReference type="GO" id="GO:0003677">
    <property type="term" value="F:DNA binding"/>
    <property type="evidence" value="ECO:0007669"/>
    <property type="project" value="UniProtKB-KW"/>
</dbReference>
<name>A0A024UKS8_9STRA</name>
<feature type="compositionally biased region" description="Acidic residues" evidence="8">
    <location>
        <begin position="591"/>
        <end position="600"/>
    </location>
</feature>
<dbReference type="PROSITE" id="PS50103">
    <property type="entry name" value="ZF_C3H1"/>
    <property type="match status" value="2"/>
</dbReference>
<keyword evidence="4" id="KW-0694">RNA-binding</keyword>
<evidence type="ECO:0000313" key="12">
    <source>
        <dbReference type="EMBL" id="ETW06432.1"/>
    </source>
</evidence>
<feature type="compositionally biased region" description="Low complexity" evidence="8">
    <location>
        <begin position="325"/>
        <end position="334"/>
    </location>
</feature>
<evidence type="ECO:0000259" key="9">
    <source>
        <dbReference type="PROSITE" id="PS50090"/>
    </source>
</evidence>
<feature type="region of interest" description="Disordered" evidence="8">
    <location>
        <begin position="220"/>
        <end position="283"/>
    </location>
</feature>
<keyword evidence="5" id="KW-0238">DNA-binding</keyword>
<sequence length="916" mass="98952">MSWQEKLATITSCEERELFAVLRRYGACREFTPVDVQIPCTLVLRLVPSDPEFPFQLDKGLIIHVQVPLQYPHVPAVFTVECDTVPGFQAKFADTIANQLHARQALFPGQLVLRKTLTWLDNNLKQIMLPPRNLHTPVPASEVNTIVALSSPSDATATIAPSNPEALPENRRTDVNPSVAPVTVSSGKANIPRLCRFYAAGKCAQGATCRYSHTLPVKLRTPKDTRKAASNAPDADASLAAPSAEAATPKTKKGKRGARNESKKAALSDASVEDGSRICSSEPSPCKAGHTEFNLNGSSLAAAGHGEGEHQAKSFSRRADQVAKTAASSVQPSTSQPPPKPITTNPSRQRTPSANKPMSGRVCRFYRQGQCNQGDACRFVHPGGDVVAVPTLASRSAEPADIEQGFAVIDTADVAGKPLTEHTEATTTTAASTDGGHACEVNSCDDDLAPPVPTQSHVARSTTPWTVEQQAQLDAALKRFPPGSFDDAKARWHAIAECVDGRSMKDCIGRFKVLADYVRSTASTASASLPSTKATTSCLKKVPKVGLAAARLLRDPTSTVAIVKAAPPQANPTHTDVGQNHPKSAPAVVPDDADNDDTSDSTDSRILPASTRVKLDLEIDPKAIHVQLNALFLHHIDTLQLHAWKCAFQCAQCPLSFDSTLSLSKNTIRQWCRRCSVLQTVELRPVLMHTANELAVNVHLINCTLVDVMPPSVFLAVCSCCSEEGLVSVVPRIRSEVVCRRCHAKMAVECKAFTIVNQSVDRFVDHSQPKAKKKLTKDDAMVVGQPLPNQGRCSHYSKSLRWFRFQCCGKAYPCDVCHAASACPDAGNDIFASRFICGLCSREHSSQQKECPCGNVVGNPNTSSHWEGGKGCRDPVRMSSADPKKFSGVAKTKSMKFKRVGAEAKKRREQRKQQVN</sequence>
<dbReference type="VEuPathDB" id="FungiDB:H310_02689"/>
<feature type="compositionally biased region" description="Basic and acidic residues" evidence="8">
    <location>
        <begin position="306"/>
        <end position="321"/>
    </location>
</feature>
<dbReference type="Gene3D" id="4.10.1000.10">
    <property type="entry name" value="Zinc finger, CCCH-type"/>
    <property type="match status" value="2"/>
</dbReference>
<dbReference type="GeneID" id="20079739"/>
<dbReference type="PANTHER" id="PTHR24009">
    <property type="entry name" value="RNA-BINDING (RRM/RBD/RNP MOTIFS)"/>
    <property type="match status" value="1"/>
</dbReference>
<dbReference type="InterPro" id="IPR036855">
    <property type="entry name" value="Znf_CCCH_sf"/>
</dbReference>
<feature type="domain" description="C3H1-type" evidence="10">
    <location>
        <begin position="357"/>
        <end position="384"/>
    </location>
</feature>
<dbReference type="InterPro" id="IPR001005">
    <property type="entry name" value="SANT/Myb"/>
</dbReference>
<dbReference type="SUPFAM" id="SSF161219">
    <property type="entry name" value="CHY zinc finger-like"/>
    <property type="match status" value="1"/>
</dbReference>
<feature type="domain" description="C3H1-type" evidence="10">
    <location>
        <begin position="189"/>
        <end position="216"/>
    </location>
</feature>
<organism evidence="12">
    <name type="scientific">Aphanomyces invadans</name>
    <dbReference type="NCBI Taxonomy" id="157072"/>
    <lineage>
        <taxon>Eukaryota</taxon>
        <taxon>Sar</taxon>
        <taxon>Stramenopiles</taxon>
        <taxon>Oomycota</taxon>
        <taxon>Saprolegniomycetes</taxon>
        <taxon>Saprolegniales</taxon>
        <taxon>Verrucalvaceae</taxon>
        <taxon>Aphanomyces</taxon>
    </lineage>
</organism>
<evidence type="ECO:0000256" key="4">
    <source>
        <dbReference type="ARBA" id="ARBA00022884"/>
    </source>
</evidence>
<keyword evidence="3 7" id="KW-0862">Zinc</keyword>
<evidence type="ECO:0000256" key="7">
    <source>
        <dbReference type="PROSITE-ProRule" id="PRU00723"/>
    </source>
</evidence>
<feature type="zinc finger region" description="C3H1-type" evidence="7">
    <location>
        <begin position="357"/>
        <end position="384"/>
    </location>
</feature>
<dbReference type="STRING" id="157072.A0A024UKS8"/>
<keyword evidence="2 6" id="KW-0863">Zinc-finger</keyword>
<evidence type="ECO:0008006" key="13">
    <source>
        <dbReference type="Google" id="ProtNLM"/>
    </source>
</evidence>
<feature type="region of interest" description="Disordered" evidence="8">
    <location>
        <begin position="298"/>
        <end position="359"/>
    </location>
</feature>
<dbReference type="InterPro" id="IPR008913">
    <property type="entry name" value="Znf_CHY"/>
</dbReference>
<dbReference type="PROSITE" id="PS50090">
    <property type="entry name" value="MYB_LIKE"/>
    <property type="match status" value="1"/>
</dbReference>
<evidence type="ECO:0000256" key="5">
    <source>
        <dbReference type="ARBA" id="ARBA00023125"/>
    </source>
</evidence>
<evidence type="ECO:0000256" key="6">
    <source>
        <dbReference type="PROSITE-ProRule" id="PRU00601"/>
    </source>
</evidence>
<dbReference type="Pfam" id="PF14608">
    <property type="entry name" value="zf-CCCH_2"/>
    <property type="match status" value="1"/>
</dbReference>
<feature type="domain" description="CHY-type" evidence="11">
    <location>
        <begin position="786"/>
        <end position="855"/>
    </location>
</feature>
<feature type="region of interest" description="Disordered" evidence="8">
    <location>
        <begin position="155"/>
        <end position="175"/>
    </location>
</feature>
<dbReference type="RefSeq" id="XP_008864507.1">
    <property type="nucleotide sequence ID" value="XM_008866285.1"/>
</dbReference>
<dbReference type="OrthoDB" id="10253329at2759"/>
<feature type="region of interest" description="Disordered" evidence="8">
    <location>
        <begin position="567"/>
        <end position="605"/>
    </location>
</feature>
<dbReference type="InterPro" id="IPR000571">
    <property type="entry name" value="Znf_CCCH"/>
</dbReference>
<evidence type="ECO:0000256" key="1">
    <source>
        <dbReference type="ARBA" id="ARBA00022723"/>
    </source>
</evidence>
<evidence type="ECO:0000259" key="11">
    <source>
        <dbReference type="PROSITE" id="PS51266"/>
    </source>
</evidence>
<feature type="zinc finger region" description="C3H1-type" evidence="7">
    <location>
        <begin position="189"/>
        <end position="216"/>
    </location>
</feature>
<gene>
    <name evidence="12" type="ORF">H310_02689</name>
</gene>
<dbReference type="CDD" id="cd00167">
    <property type="entry name" value="SANT"/>
    <property type="match status" value="1"/>
</dbReference>
<dbReference type="SUPFAM" id="SSF46689">
    <property type="entry name" value="Homeodomain-like"/>
    <property type="match status" value="1"/>
</dbReference>